<evidence type="ECO:0000313" key="1">
    <source>
        <dbReference type="EMBL" id="RID81526.1"/>
    </source>
</evidence>
<evidence type="ECO:0000313" key="2">
    <source>
        <dbReference type="Proteomes" id="UP000266016"/>
    </source>
</evidence>
<dbReference type="PANTHER" id="PTHR12558:SF13">
    <property type="entry name" value="CELL DIVISION CYCLE PROTEIN 27 HOMOLOG"/>
    <property type="match status" value="1"/>
</dbReference>
<dbReference type="EMBL" id="QWVS01000066">
    <property type="protein sequence ID" value="RID81526.1"/>
    <property type="molecule type" value="Genomic_DNA"/>
</dbReference>
<dbReference type="PANTHER" id="PTHR12558">
    <property type="entry name" value="CELL DIVISION CYCLE 16,23,27"/>
    <property type="match status" value="1"/>
</dbReference>
<sequence>MNTNQKAINLFEKNEYEEALVLFQKAVKESRNIQSLNNLAWMYSYEEEDDNKALELIQEAIYMNPSSYFPYNILGEIYIRQKKWKLASDVLLKSISIQPSSEAYHNLAVAKYYLGDLKEACDFFLRVAGNSDDAMYSHIKCLIELGKKIEAKDKLDAFNVGVDEFVREIEIADLYVELDCFKEAIHWFEKGWKEYWKEPYWISRFIYALFNTNNIPRIHEVVHEAIQQKDEEIKAAHEEECEENWAESDKETYIQQLRKDKNQYENMVKLISSGHNPLIEFEPAATGACYLFGCKRHNHPEYKE</sequence>
<dbReference type="GO" id="GO:0012505">
    <property type="term" value="C:endomembrane system"/>
    <property type="evidence" value="ECO:0007669"/>
    <property type="project" value="UniProtKB-ARBA"/>
</dbReference>
<dbReference type="InterPro" id="IPR015374">
    <property type="entry name" value="ChAPs"/>
</dbReference>
<dbReference type="Proteomes" id="UP000266016">
    <property type="component" value="Unassembled WGS sequence"/>
</dbReference>
<name>A0A398B141_9BACI</name>
<dbReference type="Gene3D" id="1.25.40.10">
    <property type="entry name" value="Tetratricopeptide repeat domain"/>
    <property type="match status" value="1"/>
</dbReference>
<dbReference type="SUPFAM" id="SSF48452">
    <property type="entry name" value="TPR-like"/>
    <property type="match status" value="1"/>
</dbReference>
<keyword evidence="2" id="KW-1185">Reference proteome</keyword>
<dbReference type="InterPro" id="IPR019734">
    <property type="entry name" value="TPR_rpt"/>
</dbReference>
<evidence type="ECO:0008006" key="3">
    <source>
        <dbReference type="Google" id="ProtNLM"/>
    </source>
</evidence>
<reference evidence="1 2" key="1">
    <citation type="submission" date="2018-08" db="EMBL/GenBank/DDBJ databases">
        <title>Bacillus jemisoniae sp. nov., Bacillus chryseoplanitiae sp. nov., Bacillus resnikiae sp. nov., and Bacillus frankliniae sp. nov., isolated from Viking spacecraft and associated surfaces.</title>
        <authorList>
            <person name="Seuylemezian A."/>
            <person name="Vaishampayan P."/>
        </authorList>
    </citation>
    <scope>NUCLEOTIDE SEQUENCE [LARGE SCALE GENOMIC DNA]</scope>
    <source>
        <strain evidence="1 2">MA001</strain>
    </source>
</reference>
<protein>
    <recommendedName>
        <fullName evidence="3">Tetratricopeptide repeat protein</fullName>
    </recommendedName>
</protein>
<dbReference type="GO" id="GO:0016192">
    <property type="term" value="P:vesicle-mediated transport"/>
    <property type="evidence" value="ECO:0007669"/>
    <property type="project" value="UniProtKB-ARBA"/>
</dbReference>
<dbReference type="Pfam" id="PF09295">
    <property type="entry name" value="ChAPs"/>
    <property type="match status" value="1"/>
</dbReference>
<proteinExistence type="predicted"/>
<dbReference type="AlphaFoldDB" id="A0A398B141"/>
<dbReference type="GO" id="GO:0005737">
    <property type="term" value="C:cytoplasm"/>
    <property type="evidence" value="ECO:0007669"/>
    <property type="project" value="UniProtKB-ARBA"/>
</dbReference>
<dbReference type="SMART" id="SM00028">
    <property type="entry name" value="TPR"/>
    <property type="match status" value="3"/>
</dbReference>
<accession>A0A398B141</accession>
<dbReference type="InterPro" id="IPR011990">
    <property type="entry name" value="TPR-like_helical_dom_sf"/>
</dbReference>
<gene>
    <name evidence="1" type="ORF">D1953_20500</name>
</gene>
<dbReference type="GO" id="GO:0032991">
    <property type="term" value="C:protein-containing complex"/>
    <property type="evidence" value="ECO:0007669"/>
    <property type="project" value="UniProtKB-ARBA"/>
</dbReference>
<organism evidence="1 2">
    <name type="scientific">Peribacillus asahii</name>
    <dbReference type="NCBI Taxonomy" id="228899"/>
    <lineage>
        <taxon>Bacteria</taxon>
        <taxon>Bacillati</taxon>
        <taxon>Bacillota</taxon>
        <taxon>Bacilli</taxon>
        <taxon>Bacillales</taxon>
        <taxon>Bacillaceae</taxon>
        <taxon>Peribacillus</taxon>
    </lineage>
</organism>
<comment type="caution">
    <text evidence="1">The sequence shown here is derived from an EMBL/GenBank/DDBJ whole genome shotgun (WGS) entry which is preliminary data.</text>
</comment>
<dbReference type="RefSeq" id="WP_119119009.1">
    <property type="nucleotide sequence ID" value="NZ_QWVS01000066.1"/>
</dbReference>